<gene>
    <name evidence="1" type="ordered locus">GDI3916</name>
</gene>
<geneLocation type="plasmid" evidence="1 2">
    <name>pGDIPal5I</name>
</geneLocation>
<dbReference type="AlphaFoldDB" id="A9HT96"/>
<dbReference type="KEGG" id="gdi:GDI3916"/>
<keyword evidence="1" id="KW-0614">Plasmid</keyword>
<proteinExistence type="predicted"/>
<reference evidence="2" key="1">
    <citation type="journal article" date="2009" name="BMC Genomics">
        <title>Complete genome sequence of the sugarcane nitrogen-fixing endophyte Gluconacetobacter diazotrophicus Pal5.</title>
        <authorList>
            <person name="Bertalan M."/>
            <person name="Albano R."/>
            <person name="Padua V."/>
            <person name="Rouws L."/>
            <person name="Rojas C."/>
            <person name="Hemerly A."/>
            <person name="Teixeira K."/>
            <person name="Schwab S."/>
            <person name="Araujo J."/>
            <person name="Oliveira A."/>
            <person name="Franca L."/>
            <person name="Magalhaes V."/>
            <person name="Alqueres S."/>
            <person name="Cardoso A."/>
            <person name="Almeida W."/>
            <person name="Loureiro M.M."/>
            <person name="Nogueira E."/>
            <person name="Cidade D."/>
            <person name="Oliveira D."/>
            <person name="Simao T."/>
            <person name="Macedo J."/>
            <person name="Valadao A."/>
            <person name="Dreschsel M."/>
            <person name="Freitas F."/>
            <person name="Vidal M."/>
            <person name="Guedes H."/>
            <person name="Rodrigues E."/>
            <person name="Meneses C."/>
            <person name="Brioso P."/>
            <person name="Pozzer L."/>
            <person name="Figueiredo D."/>
            <person name="Montano H."/>
            <person name="Junior J."/>
            <person name="Filho G."/>
            <person name="Flores V."/>
            <person name="Ferreira B."/>
            <person name="Branco A."/>
            <person name="Gonzalez P."/>
            <person name="Guillobel H."/>
            <person name="Lemos M."/>
            <person name="Seibel L."/>
            <person name="Macedo J."/>
            <person name="Alves-Ferreira M."/>
            <person name="Sachetto-Martins G."/>
            <person name="Coelho A."/>
            <person name="Santos E."/>
            <person name="Amaral G."/>
            <person name="Neves A."/>
            <person name="Pacheco A.B."/>
            <person name="Carvalho D."/>
            <person name="Lery L."/>
            <person name="Bisch P."/>
            <person name="Rossle S.C."/>
            <person name="Urmenyi T."/>
            <person name="Kruger W.V."/>
            <person name="Martins O."/>
            <person name="Baldani J.I."/>
            <person name="Ferreira P.C."/>
        </authorList>
    </citation>
    <scope>NUCLEOTIDE SEQUENCE [LARGE SCALE GENOMIC DNA]</scope>
    <source>
        <strain evidence="2">ATCC 49037 / DSM 5601 / CCUG 37298 / CIP 103539 / LMG 7603 / PAl5</strain>
        <plasmid evidence="2">pGDIPal5I</plasmid>
    </source>
</reference>
<keyword evidence="2" id="KW-1185">Reference proteome</keyword>
<evidence type="ECO:0000313" key="2">
    <source>
        <dbReference type="Proteomes" id="UP000001176"/>
    </source>
</evidence>
<dbReference type="EMBL" id="AM889287">
    <property type="protein sequence ID" value="CAP57880.1"/>
    <property type="molecule type" value="Genomic_DNA"/>
</dbReference>
<protein>
    <submittedName>
        <fullName evidence="1">Uncharacterized protein</fullName>
    </submittedName>
</protein>
<evidence type="ECO:0000313" key="1">
    <source>
        <dbReference type="EMBL" id="CAP57880.1"/>
    </source>
</evidence>
<accession>A9HT96</accession>
<sequence length="117" mass="13442">MRFSPWPYGVAVTDLSVLMPPQPVEVGPSEPLGLFPDMKEQPRPKALQWTPEQRYLRDRQARAWRAIRREIQTMPDAERSAFLDAWRMLRNPIYPASPCGLKGYLAAYRREASGNAV</sequence>
<name>A9HT96_GLUDA</name>
<dbReference type="Proteomes" id="UP000001176">
    <property type="component" value="Plasmid pGDIPal5I"/>
</dbReference>
<organism evidence="1 2">
    <name type="scientific">Gluconacetobacter diazotrophicus (strain ATCC 49037 / DSM 5601 / CCUG 37298 / CIP 103539 / LMG 7603 / PAl5)</name>
    <dbReference type="NCBI Taxonomy" id="272568"/>
    <lineage>
        <taxon>Bacteria</taxon>
        <taxon>Pseudomonadati</taxon>
        <taxon>Pseudomonadota</taxon>
        <taxon>Alphaproteobacteria</taxon>
        <taxon>Acetobacterales</taxon>
        <taxon>Acetobacteraceae</taxon>
        <taxon>Gluconacetobacter</taxon>
    </lineage>
</organism>